<evidence type="ECO:0000256" key="2">
    <source>
        <dbReference type="SAM" id="MobiDB-lite"/>
    </source>
</evidence>
<dbReference type="SUPFAM" id="SSF53335">
    <property type="entry name" value="S-adenosyl-L-methionine-dependent methyltransferases"/>
    <property type="match status" value="1"/>
</dbReference>
<dbReference type="InterPro" id="IPR029063">
    <property type="entry name" value="SAM-dependent_MTases_sf"/>
</dbReference>
<dbReference type="GO" id="GO:0008168">
    <property type="term" value="F:methyltransferase activity"/>
    <property type="evidence" value="ECO:0007669"/>
    <property type="project" value="UniProtKB-KW"/>
</dbReference>
<accession>A0AA40K9V9</accession>
<dbReference type="CDD" id="cd02440">
    <property type="entry name" value="AdoMet_MTases"/>
    <property type="match status" value="1"/>
</dbReference>
<dbReference type="AlphaFoldDB" id="A0AA40K9V9"/>
<dbReference type="PANTHER" id="PTHR43591:SF10">
    <property type="entry name" value="ABC TRANSMEMBRANE TYPE-1 DOMAIN-CONTAINING PROTEIN-RELATED"/>
    <property type="match status" value="1"/>
</dbReference>
<feature type="region of interest" description="Disordered" evidence="2">
    <location>
        <begin position="52"/>
        <end position="75"/>
    </location>
</feature>
<protein>
    <submittedName>
        <fullName evidence="3">S-adenosyl-L-methionine-dependent methyltransferase</fullName>
    </submittedName>
</protein>
<comment type="similarity">
    <text evidence="1">Belongs to the methyltransferase superfamily. LaeA methyltransferase family.</text>
</comment>
<dbReference type="PANTHER" id="PTHR43591">
    <property type="entry name" value="METHYLTRANSFERASE"/>
    <property type="match status" value="1"/>
</dbReference>
<dbReference type="GO" id="GO:0032259">
    <property type="term" value="P:methylation"/>
    <property type="evidence" value="ECO:0007669"/>
    <property type="project" value="UniProtKB-KW"/>
</dbReference>
<evidence type="ECO:0000313" key="3">
    <source>
        <dbReference type="EMBL" id="KAK0751424.1"/>
    </source>
</evidence>
<keyword evidence="4" id="KW-1185">Reference proteome</keyword>
<keyword evidence="3" id="KW-0808">Transferase</keyword>
<evidence type="ECO:0000313" key="4">
    <source>
        <dbReference type="Proteomes" id="UP001172155"/>
    </source>
</evidence>
<organism evidence="3 4">
    <name type="scientific">Schizothecium vesticola</name>
    <dbReference type="NCBI Taxonomy" id="314040"/>
    <lineage>
        <taxon>Eukaryota</taxon>
        <taxon>Fungi</taxon>
        <taxon>Dikarya</taxon>
        <taxon>Ascomycota</taxon>
        <taxon>Pezizomycotina</taxon>
        <taxon>Sordariomycetes</taxon>
        <taxon>Sordariomycetidae</taxon>
        <taxon>Sordariales</taxon>
        <taxon>Schizotheciaceae</taxon>
        <taxon>Schizothecium</taxon>
    </lineage>
</organism>
<dbReference type="Pfam" id="PF13489">
    <property type="entry name" value="Methyltransf_23"/>
    <property type="match status" value="1"/>
</dbReference>
<name>A0AA40K9V9_9PEZI</name>
<dbReference type="Proteomes" id="UP001172155">
    <property type="component" value="Unassembled WGS sequence"/>
</dbReference>
<dbReference type="EMBL" id="JAUKUD010000002">
    <property type="protein sequence ID" value="KAK0751424.1"/>
    <property type="molecule type" value="Genomic_DNA"/>
</dbReference>
<evidence type="ECO:0000256" key="1">
    <source>
        <dbReference type="ARBA" id="ARBA00038158"/>
    </source>
</evidence>
<sequence length="404" mass="45283">MTASTELDGAAASADLLSSAAIAVGTVPTPEQRRREDDLLAAALARSALLRSEGYFDPPPTEPAESDSGLDSPPAISVRVTPSLSSFDNDLSESSSLKSSVVDHVFENGMRYHGFRAGRYPFPNDDDEQNRDDMKHTMAQMLCHDAYFYSPVEQALKAGGEVLDLGTGTGIWAIELADKYPEARITGIDLSPIQPNFVPENARFFVDDFEMDWVDPESTYDFIHIRYTLHCVRDPRMLVQRALRHLKPGGYFEVKQLDYDLRCDDGSLDPARPSALRDYIKFMENGLAAYGFDLYAIAAVPALMRDAGFQDVRVRRHKCPIGTWARDMRLRMCGLFMRTAILGGLRGLSRRPLTALGWTQTQIEMFLIEVRKSLSDQETHAYLNYDVVYGRKPSEESDDKDGER</sequence>
<keyword evidence="3" id="KW-0489">Methyltransferase</keyword>
<dbReference type="Gene3D" id="3.40.50.150">
    <property type="entry name" value="Vaccinia Virus protein VP39"/>
    <property type="match status" value="1"/>
</dbReference>
<comment type="caution">
    <text evidence="3">The sequence shown here is derived from an EMBL/GenBank/DDBJ whole genome shotgun (WGS) entry which is preliminary data.</text>
</comment>
<gene>
    <name evidence="3" type="ORF">B0T18DRAFT_68156</name>
</gene>
<reference evidence="3" key="1">
    <citation type="submission" date="2023-06" db="EMBL/GenBank/DDBJ databases">
        <title>Genome-scale phylogeny and comparative genomics of the fungal order Sordariales.</title>
        <authorList>
            <consortium name="Lawrence Berkeley National Laboratory"/>
            <person name="Hensen N."/>
            <person name="Bonometti L."/>
            <person name="Westerberg I."/>
            <person name="Brannstrom I.O."/>
            <person name="Guillou S."/>
            <person name="Cros-Aarteil S."/>
            <person name="Calhoun S."/>
            <person name="Haridas S."/>
            <person name="Kuo A."/>
            <person name="Mondo S."/>
            <person name="Pangilinan J."/>
            <person name="Riley R."/>
            <person name="LaButti K."/>
            <person name="Andreopoulos B."/>
            <person name="Lipzen A."/>
            <person name="Chen C."/>
            <person name="Yanf M."/>
            <person name="Daum C."/>
            <person name="Ng V."/>
            <person name="Clum A."/>
            <person name="Steindorff A."/>
            <person name="Ohm R."/>
            <person name="Martin F."/>
            <person name="Silar P."/>
            <person name="Natvig D."/>
            <person name="Lalanne C."/>
            <person name="Gautier V."/>
            <person name="Ament-velasquez S.L."/>
            <person name="Kruys A."/>
            <person name="Hutchinson M.I."/>
            <person name="Powell A.J."/>
            <person name="Barry K."/>
            <person name="Miller A.N."/>
            <person name="Grigoriev I.V."/>
            <person name="Debuchy R."/>
            <person name="Gladieux P."/>
            <person name="Thoren M.H."/>
            <person name="Johannesson H."/>
        </authorList>
    </citation>
    <scope>NUCLEOTIDE SEQUENCE</scope>
    <source>
        <strain evidence="3">SMH3187-1</strain>
    </source>
</reference>
<proteinExistence type="inferred from homology"/>